<evidence type="ECO:0000256" key="2">
    <source>
        <dbReference type="SAM" id="Phobius"/>
    </source>
</evidence>
<dbReference type="InterPro" id="IPR006976">
    <property type="entry name" value="VanZ-like"/>
</dbReference>
<gene>
    <name evidence="4" type="ORF">SAMN05421773_101316</name>
</gene>
<dbReference type="PANTHER" id="PTHR36834:SF1">
    <property type="entry name" value="INTEGRAL MEMBRANE PROTEIN"/>
    <property type="match status" value="1"/>
</dbReference>
<keyword evidence="5" id="KW-1185">Reference proteome</keyword>
<keyword evidence="2" id="KW-0472">Membrane</keyword>
<dbReference type="InterPro" id="IPR053150">
    <property type="entry name" value="Teicoplanin_resist-assoc"/>
</dbReference>
<dbReference type="RefSeq" id="WP_245833733.1">
    <property type="nucleotide sequence ID" value="NZ_FOLM01000001.1"/>
</dbReference>
<reference evidence="4 5" key="1">
    <citation type="submission" date="2016-10" db="EMBL/GenBank/DDBJ databases">
        <authorList>
            <person name="de Groot N.N."/>
        </authorList>
    </citation>
    <scope>NUCLEOTIDE SEQUENCE [LARGE SCALE GENOMIC DNA]</scope>
    <source>
        <strain evidence="4 5">CGMCC 4.5739</strain>
    </source>
</reference>
<evidence type="ECO:0000256" key="1">
    <source>
        <dbReference type="SAM" id="MobiDB-lite"/>
    </source>
</evidence>
<protein>
    <submittedName>
        <fullName evidence="4">Glycopeptide antibiotics resistance protein</fullName>
    </submittedName>
</protein>
<organism evidence="4 5">
    <name type="scientific">Streptomyces aidingensis</name>
    <dbReference type="NCBI Taxonomy" id="910347"/>
    <lineage>
        <taxon>Bacteria</taxon>
        <taxon>Bacillati</taxon>
        <taxon>Actinomycetota</taxon>
        <taxon>Actinomycetes</taxon>
        <taxon>Kitasatosporales</taxon>
        <taxon>Streptomycetaceae</taxon>
        <taxon>Streptomyces</taxon>
    </lineage>
</organism>
<feature type="transmembrane region" description="Helical" evidence="2">
    <location>
        <begin position="7"/>
        <end position="29"/>
    </location>
</feature>
<feature type="domain" description="VanZ-like" evidence="3">
    <location>
        <begin position="11"/>
        <end position="130"/>
    </location>
</feature>
<dbReference type="STRING" id="910347.SAMN05421773_101316"/>
<dbReference type="EMBL" id="FOLM01000001">
    <property type="protein sequence ID" value="SFB86764.1"/>
    <property type="molecule type" value="Genomic_DNA"/>
</dbReference>
<dbReference type="Proteomes" id="UP000199207">
    <property type="component" value="Unassembled WGS sequence"/>
</dbReference>
<dbReference type="AlphaFoldDB" id="A0A1I1EHV3"/>
<name>A0A1I1EHV3_9ACTN</name>
<feature type="transmembrane region" description="Helical" evidence="2">
    <location>
        <begin position="49"/>
        <end position="69"/>
    </location>
</feature>
<evidence type="ECO:0000313" key="4">
    <source>
        <dbReference type="EMBL" id="SFB86764.1"/>
    </source>
</evidence>
<feature type="transmembrane region" description="Helical" evidence="2">
    <location>
        <begin position="114"/>
        <end position="133"/>
    </location>
</feature>
<evidence type="ECO:0000259" key="3">
    <source>
        <dbReference type="Pfam" id="PF04892"/>
    </source>
</evidence>
<sequence length="194" mass="20529">MRGTALVLLTGYLLFVGWLMLRPLTVMWVEPSNLEPFASLRADLREGTWHGLRVIGSGLLLLAPLGVLVPALGSRLGGSRFMSFAHTVFAGAVVSLAIELLQSMVPSQVANVDALMLNTFGVALVHLLCYGRLRALLLHRRRPPATRTALGQEPAGRGGRAPAQTPSPAAAAGDGVWQRVAPGGDRLDGSLPVL</sequence>
<accession>A0A1I1EHV3</accession>
<dbReference type="Pfam" id="PF04892">
    <property type="entry name" value="VanZ"/>
    <property type="match status" value="1"/>
</dbReference>
<keyword evidence="2" id="KW-0812">Transmembrane</keyword>
<feature type="region of interest" description="Disordered" evidence="1">
    <location>
        <begin position="146"/>
        <end position="194"/>
    </location>
</feature>
<feature type="transmembrane region" description="Helical" evidence="2">
    <location>
        <begin position="81"/>
        <end position="102"/>
    </location>
</feature>
<keyword evidence="2" id="KW-1133">Transmembrane helix</keyword>
<feature type="compositionally biased region" description="Low complexity" evidence="1">
    <location>
        <begin position="161"/>
        <end position="172"/>
    </location>
</feature>
<proteinExistence type="predicted"/>
<dbReference type="PANTHER" id="PTHR36834">
    <property type="entry name" value="MEMBRANE PROTEIN-RELATED"/>
    <property type="match status" value="1"/>
</dbReference>
<evidence type="ECO:0000313" key="5">
    <source>
        <dbReference type="Proteomes" id="UP000199207"/>
    </source>
</evidence>